<evidence type="ECO:0008006" key="4">
    <source>
        <dbReference type="Google" id="ProtNLM"/>
    </source>
</evidence>
<feature type="transmembrane region" description="Helical" evidence="1">
    <location>
        <begin position="6"/>
        <end position="27"/>
    </location>
</feature>
<organism evidence="2 3">
    <name type="scientific">Pseudolysobacter antarcticus</name>
    <dbReference type="NCBI Taxonomy" id="2511995"/>
    <lineage>
        <taxon>Bacteria</taxon>
        <taxon>Pseudomonadati</taxon>
        <taxon>Pseudomonadota</taxon>
        <taxon>Gammaproteobacteria</taxon>
        <taxon>Lysobacterales</taxon>
        <taxon>Rhodanobacteraceae</taxon>
        <taxon>Pseudolysobacter</taxon>
    </lineage>
</organism>
<name>A0A411HNC5_9GAMM</name>
<dbReference type="Proteomes" id="UP000291562">
    <property type="component" value="Chromosome"/>
</dbReference>
<sequence>MTKATWVTLAFLCVSVMANVMLAYLWIDRSLTLSYVSQSADSSADALQNLMRVLETEWRGLPESDVLQKLQKTLSQSPKADLYIKKDEGIIWFGNVPFYLEQGALKHIGGQ</sequence>
<dbReference type="AlphaFoldDB" id="A0A411HNC5"/>
<proteinExistence type="predicted"/>
<keyword evidence="3" id="KW-1185">Reference proteome</keyword>
<dbReference type="KEGG" id="xbc:ELE36_17280"/>
<gene>
    <name evidence="2" type="ORF">ELE36_17280</name>
</gene>
<keyword evidence="1" id="KW-1133">Transmembrane helix</keyword>
<dbReference type="InterPro" id="IPR028968">
    <property type="entry name" value="Imm58"/>
</dbReference>
<evidence type="ECO:0000313" key="2">
    <source>
        <dbReference type="EMBL" id="QBB71974.1"/>
    </source>
</evidence>
<dbReference type="Pfam" id="PF15581">
    <property type="entry name" value="Imm58"/>
    <property type="match status" value="1"/>
</dbReference>
<accession>A0A411HNC5</accession>
<dbReference type="RefSeq" id="WP_129835503.1">
    <property type="nucleotide sequence ID" value="NZ_CP035704.1"/>
</dbReference>
<keyword evidence="1" id="KW-0812">Transmembrane</keyword>
<evidence type="ECO:0000256" key="1">
    <source>
        <dbReference type="SAM" id="Phobius"/>
    </source>
</evidence>
<dbReference type="OrthoDB" id="8912836at2"/>
<keyword evidence="1" id="KW-0472">Membrane</keyword>
<protein>
    <recommendedName>
        <fullName evidence="4">Two-component sensor histidine kinase</fullName>
    </recommendedName>
</protein>
<reference evidence="2 3" key="1">
    <citation type="submission" date="2019-01" db="EMBL/GenBank/DDBJ databases">
        <title>Pseudolysobacter antarctica gen. nov., sp. nov., isolated from Fildes Peninsula, Antarctica.</title>
        <authorList>
            <person name="Wei Z."/>
            <person name="Peng F."/>
        </authorList>
    </citation>
    <scope>NUCLEOTIDE SEQUENCE [LARGE SCALE GENOMIC DNA]</scope>
    <source>
        <strain evidence="2 3">AQ6-296</strain>
    </source>
</reference>
<evidence type="ECO:0000313" key="3">
    <source>
        <dbReference type="Proteomes" id="UP000291562"/>
    </source>
</evidence>
<dbReference type="EMBL" id="CP035704">
    <property type="protein sequence ID" value="QBB71974.1"/>
    <property type="molecule type" value="Genomic_DNA"/>
</dbReference>